<organism evidence="9 10">
    <name type="scientific">Clostridium fungisolvens</name>
    <dbReference type="NCBI Taxonomy" id="1604897"/>
    <lineage>
        <taxon>Bacteria</taxon>
        <taxon>Bacillati</taxon>
        <taxon>Bacillota</taxon>
        <taxon>Clostridia</taxon>
        <taxon>Eubacteriales</taxon>
        <taxon>Clostridiaceae</taxon>
        <taxon>Clostridium</taxon>
    </lineage>
</organism>
<feature type="transmembrane region" description="Helical" evidence="8">
    <location>
        <begin position="309"/>
        <end position="335"/>
    </location>
</feature>
<evidence type="ECO:0000256" key="1">
    <source>
        <dbReference type="ARBA" id="ARBA00004651"/>
    </source>
</evidence>
<keyword evidence="4" id="KW-1003">Cell membrane</keyword>
<dbReference type="EMBL" id="BLZR01000001">
    <property type="protein sequence ID" value="GFP78098.1"/>
    <property type="molecule type" value="Genomic_DNA"/>
</dbReference>
<dbReference type="Pfam" id="PF01594">
    <property type="entry name" value="AI-2E_transport"/>
    <property type="match status" value="1"/>
</dbReference>
<dbReference type="InterPro" id="IPR002549">
    <property type="entry name" value="AI-2E-like"/>
</dbReference>
<feature type="transmembrane region" description="Helical" evidence="8">
    <location>
        <begin position="36"/>
        <end position="54"/>
    </location>
</feature>
<evidence type="ECO:0000256" key="5">
    <source>
        <dbReference type="ARBA" id="ARBA00022692"/>
    </source>
</evidence>
<evidence type="ECO:0000256" key="4">
    <source>
        <dbReference type="ARBA" id="ARBA00022475"/>
    </source>
</evidence>
<dbReference type="RefSeq" id="WP_183279417.1">
    <property type="nucleotide sequence ID" value="NZ_BLZR01000001.1"/>
</dbReference>
<comment type="subcellular location">
    <subcellularLocation>
        <location evidence="1">Cell membrane</location>
        <topology evidence="1">Multi-pass membrane protein</topology>
    </subcellularLocation>
</comment>
<keyword evidence="6 8" id="KW-1133">Transmembrane helix</keyword>
<evidence type="ECO:0000256" key="3">
    <source>
        <dbReference type="ARBA" id="ARBA00022448"/>
    </source>
</evidence>
<dbReference type="GO" id="GO:0055085">
    <property type="term" value="P:transmembrane transport"/>
    <property type="evidence" value="ECO:0007669"/>
    <property type="project" value="TreeGrafter"/>
</dbReference>
<keyword evidence="5 8" id="KW-0812">Transmembrane</keyword>
<accession>A0A6V8SS75</accession>
<feature type="transmembrane region" description="Helical" evidence="8">
    <location>
        <begin position="69"/>
        <end position="90"/>
    </location>
</feature>
<evidence type="ECO:0000256" key="8">
    <source>
        <dbReference type="SAM" id="Phobius"/>
    </source>
</evidence>
<name>A0A6V8SS75_9CLOT</name>
<dbReference type="GO" id="GO:0005886">
    <property type="term" value="C:plasma membrane"/>
    <property type="evidence" value="ECO:0007669"/>
    <property type="project" value="UniProtKB-SubCell"/>
</dbReference>
<dbReference type="Proteomes" id="UP000580568">
    <property type="component" value="Unassembled WGS sequence"/>
</dbReference>
<protein>
    <submittedName>
        <fullName evidence="9">Transport protein</fullName>
    </submittedName>
</protein>
<feature type="transmembrane region" description="Helical" evidence="8">
    <location>
        <begin position="237"/>
        <end position="258"/>
    </location>
</feature>
<feature type="transmembrane region" description="Helical" evidence="8">
    <location>
        <begin position="6"/>
        <end position="24"/>
    </location>
</feature>
<reference evidence="9 10" key="1">
    <citation type="submission" date="2020-07" db="EMBL/GenBank/DDBJ databases">
        <title>A new beta-1,3-glucan-decomposing anaerobic bacterium isolated from anoxic soil subjected to biological soil disinfestation.</title>
        <authorList>
            <person name="Ueki A."/>
            <person name="Tonouchi A."/>
        </authorList>
    </citation>
    <scope>NUCLEOTIDE SEQUENCE [LARGE SCALE GENOMIC DNA]</scope>
    <source>
        <strain evidence="9 10">TW1</strain>
    </source>
</reference>
<keyword evidence="10" id="KW-1185">Reference proteome</keyword>
<comment type="similarity">
    <text evidence="2">Belongs to the autoinducer-2 exporter (AI-2E) (TC 2.A.86) family.</text>
</comment>
<feature type="transmembrane region" description="Helical" evidence="8">
    <location>
        <begin position="153"/>
        <end position="175"/>
    </location>
</feature>
<proteinExistence type="inferred from homology"/>
<dbReference type="AlphaFoldDB" id="A0A6V8SS75"/>
<gene>
    <name evidence="9" type="ORF">bsdtw1_04292</name>
</gene>
<dbReference type="PANTHER" id="PTHR21716">
    <property type="entry name" value="TRANSMEMBRANE PROTEIN"/>
    <property type="match status" value="1"/>
</dbReference>
<evidence type="ECO:0000313" key="10">
    <source>
        <dbReference type="Proteomes" id="UP000580568"/>
    </source>
</evidence>
<keyword evidence="7 8" id="KW-0472">Membrane</keyword>
<feature type="transmembrane region" description="Helical" evidence="8">
    <location>
        <begin position="208"/>
        <end position="230"/>
    </location>
</feature>
<dbReference type="PANTHER" id="PTHR21716:SF53">
    <property type="entry name" value="PERMEASE PERM-RELATED"/>
    <property type="match status" value="1"/>
</dbReference>
<comment type="caution">
    <text evidence="9">The sequence shown here is derived from an EMBL/GenBank/DDBJ whole genome shotgun (WGS) entry which is preliminary data.</text>
</comment>
<keyword evidence="3" id="KW-0813">Transport</keyword>
<evidence type="ECO:0000256" key="6">
    <source>
        <dbReference type="ARBA" id="ARBA00022989"/>
    </source>
</evidence>
<evidence type="ECO:0000256" key="2">
    <source>
        <dbReference type="ARBA" id="ARBA00009773"/>
    </source>
</evidence>
<evidence type="ECO:0000256" key="7">
    <source>
        <dbReference type="ARBA" id="ARBA00023136"/>
    </source>
</evidence>
<sequence>MKRKKIIYNLLIINLVLLAIFLYSKVPTLIIFAHKIAKVVLVPVIIGVFFFYLVKPLNDFLLKKGTKNGIAAMLTLIITVIVLSGFFVFLGSRLIREFQMLISKVSNTLQSDSLIKGFNDYFTKNLDLGWVYEKIVRYVETYLYMLGKRGMRVFSYAMNLFSVLLLILVIIFYLLKDGLRFTGSIIKLVPDRYKDKVSSIMSESNKVLSSYVTGQACVALSLSVMVYIGYKVVGMPSALILASTTFILAFIPFVGFFVSMIIPYIIAISVGLHMIIKLTVLFMIAQGVKGRIVVPLIMSKAMKIHPLTDIFLVIAAATLIGPLGAFAVVPVYAVLKVILVNLNLITSDNKIIYDKDK</sequence>
<evidence type="ECO:0000313" key="9">
    <source>
        <dbReference type="EMBL" id="GFP78098.1"/>
    </source>
</evidence>